<organism evidence="2 3">
    <name type="scientific">Drosophila willistoni</name>
    <name type="common">Fruit fly</name>
    <dbReference type="NCBI Taxonomy" id="7260"/>
    <lineage>
        <taxon>Eukaryota</taxon>
        <taxon>Metazoa</taxon>
        <taxon>Ecdysozoa</taxon>
        <taxon>Arthropoda</taxon>
        <taxon>Hexapoda</taxon>
        <taxon>Insecta</taxon>
        <taxon>Pterygota</taxon>
        <taxon>Neoptera</taxon>
        <taxon>Endopterygota</taxon>
        <taxon>Diptera</taxon>
        <taxon>Brachycera</taxon>
        <taxon>Muscomorpha</taxon>
        <taxon>Ephydroidea</taxon>
        <taxon>Drosophilidae</taxon>
        <taxon>Drosophila</taxon>
        <taxon>Sophophora</taxon>
    </lineage>
</organism>
<evidence type="ECO:0000313" key="2">
    <source>
        <dbReference type="EMBL" id="EDW76795.1"/>
    </source>
</evidence>
<feature type="compositionally biased region" description="Low complexity" evidence="1">
    <location>
        <begin position="16"/>
        <end position="25"/>
    </location>
</feature>
<dbReference type="STRING" id="7260.B4MXM6"/>
<dbReference type="FunCoup" id="B4MXM6">
    <property type="interactions" value="60"/>
</dbReference>
<dbReference type="OrthoDB" id="6344929at2759"/>
<evidence type="ECO:0000256" key="1">
    <source>
        <dbReference type="SAM" id="MobiDB-lite"/>
    </source>
</evidence>
<dbReference type="HOGENOM" id="CLU_120629_0_0_1"/>
<feature type="region of interest" description="Disordered" evidence="1">
    <location>
        <begin position="1"/>
        <end position="82"/>
    </location>
</feature>
<feature type="compositionally biased region" description="Acidic residues" evidence="1">
    <location>
        <begin position="1"/>
        <end position="15"/>
    </location>
</feature>
<sequence length="189" mass="21265">MGDEEDPWGFDDGGDAEPAAPAAATPQPPGSADGVPSKAGSVVSEHRSERSVHGETPVEGAAAEPEEEFKAPPQPPEDDGYRKPVQLYRHWVRPKFLQYKYMYNYRTNYYDDVIDYLDKKQVGEARDIPRPQTWAERVLRTRNISGSGIDSFAPSTKRDKQLIQTLAASIRTYNYHTKAYINQKYASVL</sequence>
<evidence type="ECO:0000313" key="3">
    <source>
        <dbReference type="Proteomes" id="UP000007798"/>
    </source>
</evidence>
<dbReference type="Proteomes" id="UP000007798">
    <property type="component" value="Unassembled WGS sequence"/>
</dbReference>
<feature type="compositionally biased region" description="Basic and acidic residues" evidence="1">
    <location>
        <begin position="44"/>
        <end position="53"/>
    </location>
</feature>
<gene>
    <name evidence="2" type="primary">Dwil\GK18981</name>
    <name evidence="2" type="ORF">Dwil_GK18981</name>
</gene>
<name>B4MXM6_DROWI</name>
<dbReference type="OMA" id="YHTRAYY"/>
<dbReference type="InParanoid" id="B4MXM6"/>
<dbReference type="PhylomeDB" id="B4MXM6"/>
<dbReference type="eggNOG" id="ENOG502S9XB">
    <property type="taxonomic scope" value="Eukaryota"/>
</dbReference>
<proteinExistence type="predicted"/>
<accession>B4MXM6</accession>
<dbReference type="EMBL" id="CH963876">
    <property type="protein sequence ID" value="EDW76795.1"/>
    <property type="molecule type" value="Genomic_DNA"/>
</dbReference>
<evidence type="ECO:0008006" key="4">
    <source>
        <dbReference type="Google" id="ProtNLM"/>
    </source>
</evidence>
<protein>
    <recommendedName>
        <fullName evidence="4">Flightin</fullName>
    </recommendedName>
</protein>
<reference evidence="2 3" key="1">
    <citation type="journal article" date="2007" name="Nature">
        <title>Evolution of genes and genomes on the Drosophila phylogeny.</title>
        <authorList>
            <consortium name="Drosophila 12 Genomes Consortium"/>
            <person name="Clark A.G."/>
            <person name="Eisen M.B."/>
            <person name="Smith D.R."/>
            <person name="Bergman C.M."/>
            <person name="Oliver B."/>
            <person name="Markow T.A."/>
            <person name="Kaufman T.C."/>
            <person name="Kellis M."/>
            <person name="Gelbart W."/>
            <person name="Iyer V.N."/>
            <person name="Pollard D.A."/>
            <person name="Sackton T.B."/>
            <person name="Larracuente A.M."/>
            <person name="Singh N.D."/>
            <person name="Abad J.P."/>
            <person name="Abt D.N."/>
            <person name="Adryan B."/>
            <person name="Aguade M."/>
            <person name="Akashi H."/>
            <person name="Anderson W.W."/>
            <person name="Aquadro C.F."/>
            <person name="Ardell D.H."/>
            <person name="Arguello R."/>
            <person name="Artieri C.G."/>
            <person name="Barbash D.A."/>
            <person name="Barker D."/>
            <person name="Barsanti P."/>
            <person name="Batterham P."/>
            <person name="Batzoglou S."/>
            <person name="Begun D."/>
            <person name="Bhutkar A."/>
            <person name="Blanco E."/>
            <person name="Bosak S.A."/>
            <person name="Bradley R.K."/>
            <person name="Brand A.D."/>
            <person name="Brent M.R."/>
            <person name="Brooks A.N."/>
            <person name="Brown R.H."/>
            <person name="Butlin R.K."/>
            <person name="Caggese C."/>
            <person name="Calvi B.R."/>
            <person name="Bernardo de Carvalho A."/>
            <person name="Caspi A."/>
            <person name="Castrezana S."/>
            <person name="Celniker S.E."/>
            <person name="Chang J.L."/>
            <person name="Chapple C."/>
            <person name="Chatterji S."/>
            <person name="Chinwalla A."/>
            <person name="Civetta A."/>
            <person name="Clifton S.W."/>
            <person name="Comeron J.M."/>
            <person name="Costello J.C."/>
            <person name="Coyne J.A."/>
            <person name="Daub J."/>
            <person name="David R.G."/>
            <person name="Delcher A.L."/>
            <person name="Delehaunty K."/>
            <person name="Do C.B."/>
            <person name="Ebling H."/>
            <person name="Edwards K."/>
            <person name="Eickbush T."/>
            <person name="Evans J.D."/>
            <person name="Filipski A."/>
            <person name="Findeiss S."/>
            <person name="Freyhult E."/>
            <person name="Fulton L."/>
            <person name="Fulton R."/>
            <person name="Garcia A.C."/>
            <person name="Gardiner A."/>
            <person name="Garfield D.A."/>
            <person name="Garvin B.E."/>
            <person name="Gibson G."/>
            <person name="Gilbert D."/>
            <person name="Gnerre S."/>
            <person name="Godfrey J."/>
            <person name="Good R."/>
            <person name="Gotea V."/>
            <person name="Gravely B."/>
            <person name="Greenberg A.J."/>
            <person name="Griffiths-Jones S."/>
            <person name="Gross S."/>
            <person name="Guigo R."/>
            <person name="Gustafson E.A."/>
            <person name="Haerty W."/>
            <person name="Hahn M.W."/>
            <person name="Halligan D.L."/>
            <person name="Halpern A.L."/>
            <person name="Halter G.M."/>
            <person name="Han M.V."/>
            <person name="Heger A."/>
            <person name="Hillier L."/>
            <person name="Hinrichs A.S."/>
            <person name="Holmes I."/>
            <person name="Hoskins R.A."/>
            <person name="Hubisz M.J."/>
            <person name="Hultmark D."/>
            <person name="Huntley M.A."/>
            <person name="Jaffe D.B."/>
            <person name="Jagadeeshan S."/>
            <person name="Jeck W.R."/>
            <person name="Johnson J."/>
            <person name="Jones C.D."/>
            <person name="Jordan W.C."/>
            <person name="Karpen G.H."/>
            <person name="Kataoka E."/>
            <person name="Keightley P.D."/>
            <person name="Kheradpour P."/>
            <person name="Kirkness E.F."/>
            <person name="Koerich L.B."/>
            <person name="Kristiansen K."/>
            <person name="Kudrna D."/>
            <person name="Kulathinal R.J."/>
            <person name="Kumar S."/>
            <person name="Kwok R."/>
            <person name="Lander E."/>
            <person name="Langley C.H."/>
            <person name="Lapoint R."/>
            <person name="Lazzaro B.P."/>
            <person name="Lee S.J."/>
            <person name="Levesque L."/>
            <person name="Li R."/>
            <person name="Lin C.F."/>
            <person name="Lin M.F."/>
            <person name="Lindblad-Toh K."/>
            <person name="Llopart A."/>
            <person name="Long M."/>
            <person name="Low L."/>
            <person name="Lozovsky E."/>
            <person name="Lu J."/>
            <person name="Luo M."/>
            <person name="Machado C.A."/>
            <person name="Makalowski W."/>
            <person name="Marzo M."/>
            <person name="Matsuda M."/>
            <person name="Matzkin L."/>
            <person name="McAllister B."/>
            <person name="McBride C.S."/>
            <person name="McKernan B."/>
            <person name="McKernan K."/>
            <person name="Mendez-Lago M."/>
            <person name="Minx P."/>
            <person name="Mollenhauer M.U."/>
            <person name="Montooth K."/>
            <person name="Mount S.M."/>
            <person name="Mu X."/>
            <person name="Myers E."/>
            <person name="Negre B."/>
            <person name="Newfeld S."/>
            <person name="Nielsen R."/>
            <person name="Noor M.A."/>
            <person name="O'Grady P."/>
            <person name="Pachter L."/>
            <person name="Papaceit M."/>
            <person name="Parisi M.J."/>
            <person name="Parisi M."/>
            <person name="Parts L."/>
            <person name="Pedersen J.S."/>
            <person name="Pesole G."/>
            <person name="Phillippy A.M."/>
            <person name="Ponting C.P."/>
            <person name="Pop M."/>
            <person name="Porcelli D."/>
            <person name="Powell J.R."/>
            <person name="Prohaska S."/>
            <person name="Pruitt K."/>
            <person name="Puig M."/>
            <person name="Quesneville H."/>
            <person name="Ram K.R."/>
            <person name="Rand D."/>
            <person name="Rasmussen M.D."/>
            <person name="Reed L.K."/>
            <person name="Reenan R."/>
            <person name="Reily A."/>
            <person name="Remington K.A."/>
            <person name="Rieger T.T."/>
            <person name="Ritchie M.G."/>
            <person name="Robin C."/>
            <person name="Rogers Y.H."/>
            <person name="Rohde C."/>
            <person name="Rozas J."/>
            <person name="Rubenfield M.J."/>
            <person name="Ruiz A."/>
            <person name="Russo S."/>
            <person name="Salzberg S.L."/>
            <person name="Sanchez-Gracia A."/>
            <person name="Saranga D.J."/>
            <person name="Sato H."/>
            <person name="Schaeffer S.W."/>
            <person name="Schatz M.C."/>
            <person name="Schlenke T."/>
            <person name="Schwartz R."/>
            <person name="Segarra C."/>
            <person name="Singh R.S."/>
            <person name="Sirot L."/>
            <person name="Sirota M."/>
            <person name="Sisneros N.B."/>
            <person name="Smith C.D."/>
            <person name="Smith T.F."/>
            <person name="Spieth J."/>
            <person name="Stage D.E."/>
            <person name="Stark A."/>
            <person name="Stephan W."/>
            <person name="Strausberg R.L."/>
            <person name="Strempel S."/>
            <person name="Sturgill D."/>
            <person name="Sutton G."/>
            <person name="Sutton G.G."/>
            <person name="Tao W."/>
            <person name="Teichmann S."/>
            <person name="Tobari Y.N."/>
            <person name="Tomimura Y."/>
            <person name="Tsolas J.M."/>
            <person name="Valente V.L."/>
            <person name="Venter E."/>
            <person name="Venter J.C."/>
            <person name="Vicario S."/>
            <person name="Vieira F.G."/>
            <person name="Vilella A.J."/>
            <person name="Villasante A."/>
            <person name="Walenz B."/>
            <person name="Wang J."/>
            <person name="Wasserman M."/>
            <person name="Watts T."/>
            <person name="Wilson D."/>
            <person name="Wilson R.K."/>
            <person name="Wing R.A."/>
            <person name="Wolfner M.F."/>
            <person name="Wong A."/>
            <person name="Wong G.K."/>
            <person name="Wu C.I."/>
            <person name="Wu G."/>
            <person name="Yamamoto D."/>
            <person name="Yang H.P."/>
            <person name="Yang S.P."/>
            <person name="Yorke J.A."/>
            <person name="Yoshida K."/>
            <person name="Zdobnov E."/>
            <person name="Zhang P."/>
            <person name="Zhang Y."/>
            <person name="Zimin A.V."/>
            <person name="Baldwin J."/>
            <person name="Abdouelleil A."/>
            <person name="Abdulkadir J."/>
            <person name="Abebe A."/>
            <person name="Abera B."/>
            <person name="Abreu J."/>
            <person name="Acer S.C."/>
            <person name="Aftuck L."/>
            <person name="Alexander A."/>
            <person name="An P."/>
            <person name="Anderson E."/>
            <person name="Anderson S."/>
            <person name="Arachi H."/>
            <person name="Azer M."/>
            <person name="Bachantsang P."/>
            <person name="Barry A."/>
            <person name="Bayul T."/>
            <person name="Berlin A."/>
            <person name="Bessette D."/>
            <person name="Bloom T."/>
            <person name="Blye J."/>
            <person name="Boguslavskiy L."/>
            <person name="Bonnet C."/>
            <person name="Boukhgalter B."/>
            <person name="Bourzgui I."/>
            <person name="Brown A."/>
            <person name="Cahill P."/>
            <person name="Channer S."/>
            <person name="Cheshatsang Y."/>
            <person name="Chuda L."/>
            <person name="Citroen M."/>
            <person name="Collymore A."/>
            <person name="Cooke P."/>
            <person name="Costello M."/>
            <person name="D'Aco K."/>
            <person name="Daza R."/>
            <person name="De Haan G."/>
            <person name="DeGray S."/>
            <person name="DeMaso C."/>
            <person name="Dhargay N."/>
            <person name="Dooley K."/>
            <person name="Dooley E."/>
            <person name="Doricent M."/>
            <person name="Dorje P."/>
            <person name="Dorjee K."/>
            <person name="Dupes A."/>
            <person name="Elong R."/>
            <person name="Falk J."/>
            <person name="Farina A."/>
            <person name="Faro S."/>
            <person name="Ferguson D."/>
            <person name="Fisher S."/>
            <person name="Foley C.D."/>
            <person name="Franke A."/>
            <person name="Friedrich D."/>
            <person name="Gadbois L."/>
            <person name="Gearin G."/>
            <person name="Gearin C.R."/>
            <person name="Giannoukos G."/>
            <person name="Goode T."/>
            <person name="Graham J."/>
            <person name="Grandbois E."/>
            <person name="Grewal S."/>
            <person name="Gyaltsen K."/>
            <person name="Hafez N."/>
            <person name="Hagos B."/>
            <person name="Hall J."/>
            <person name="Henson C."/>
            <person name="Hollinger A."/>
            <person name="Honan T."/>
            <person name="Huard M.D."/>
            <person name="Hughes L."/>
            <person name="Hurhula B."/>
            <person name="Husby M.E."/>
            <person name="Kamat A."/>
            <person name="Kanga B."/>
            <person name="Kashin S."/>
            <person name="Khazanovich D."/>
            <person name="Kisner P."/>
            <person name="Lance K."/>
            <person name="Lara M."/>
            <person name="Lee W."/>
            <person name="Lennon N."/>
            <person name="Letendre F."/>
            <person name="LeVine R."/>
            <person name="Lipovsky A."/>
            <person name="Liu X."/>
            <person name="Liu J."/>
            <person name="Liu S."/>
            <person name="Lokyitsang T."/>
            <person name="Lokyitsang Y."/>
            <person name="Lubonja R."/>
            <person name="Lui A."/>
            <person name="MacDonald P."/>
            <person name="Magnisalis V."/>
            <person name="Maru K."/>
            <person name="Matthews C."/>
            <person name="McCusker W."/>
            <person name="McDonough S."/>
            <person name="Mehta T."/>
            <person name="Meldrim J."/>
            <person name="Meneus L."/>
            <person name="Mihai O."/>
            <person name="Mihalev A."/>
            <person name="Mihova T."/>
            <person name="Mittelman R."/>
            <person name="Mlenga V."/>
            <person name="Montmayeur A."/>
            <person name="Mulrain L."/>
            <person name="Navidi A."/>
            <person name="Naylor J."/>
            <person name="Negash T."/>
            <person name="Nguyen T."/>
            <person name="Nguyen N."/>
            <person name="Nicol R."/>
            <person name="Norbu C."/>
            <person name="Norbu N."/>
            <person name="Novod N."/>
            <person name="O'Neill B."/>
            <person name="Osman S."/>
            <person name="Markiewicz E."/>
            <person name="Oyono O.L."/>
            <person name="Patti C."/>
            <person name="Phunkhang P."/>
            <person name="Pierre F."/>
            <person name="Priest M."/>
            <person name="Raghuraman S."/>
            <person name="Rege F."/>
            <person name="Reyes R."/>
            <person name="Rise C."/>
            <person name="Rogov P."/>
            <person name="Ross K."/>
            <person name="Ryan E."/>
            <person name="Settipalli S."/>
            <person name="Shea T."/>
            <person name="Sherpa N."/>
            <person name="Shi L."/>
            <person name="Shih D."/>
            <person name="Sparrow T."/>
            <person name="Spaulding J."/>
            <person name="Stalker J."/>
            <person name="Stange-Thomann N."/>
            <person name="Stavropoulos S."/>
            <person name="Stone C."/>
            <person name="Strader C."/>
            <person name="Tesfaye S."/>
            <person name="Thomson T."/>
            <person name="Thoulutsang Y."/>
            <person name="Thoulutsang D."/>
            <person name="Topham K."/>
            <person name="Topping I."/>
            <person name="Tsamla T."/>
            <person name="Vassiliev H."/>
            <person name="Vo A."/>
            <person name="Wangchuk T."/>
            <person name="Wangdi T."/>
            <person name="Weiand M."/>
            <person name="Wilkinson J."/>
            <person name="Wilson A."/>
            <person name="Yadav S."/>
            <person name="Young G."/>
            <person name="Yu Q."/>
            <person name="Zembek L."/>
            <person name="Zhong D."/>
            <person name="Zimmer A."/>
            <person name="Zwirko Z."/>
            <person name="Jaffe D.B."/>
            <person name="Alvarez P."/>
            <person name="Brockman W."/>
            <person name="Butler J."/>
            <person name="Chin C."/>
            <person name="Gnerre S."/>
            <person name="Grabherr M."/>
            <person name="Kleber M."/>
            <person name="Mauceli E."/>
            <person name="MacCallum I."/>
        </authorList>
    </citation>
    <scope>NUCLEOTIDE SEQUENCE [LARGE SCALE GENOMIC DNA]</scope>
    <source>
        <strain evidence="3">Tucson 14030-0811.24</strain>
    </source>
</reference>
<dbReference type="AlphaFoldDB" id="B4MXM6"/>
<keyword evidence="3" id="KW-1185">Reference proteome</keyword>